<dbReference type="AlphaFoldDB" id="A0A1G9VUQ8"/>
<dbReference type="RefSeq" id="WP_074521266.1">
    <property type="nucleotide sequence ID" value="NZ_FNHZ01000002.1"/>
</dbReference>
<evidence type="ECO:0000256" key="2">
    <source>
        <dbReference type="SAM" id="SignalP"/>
    </source>
</evidence>
<evidence type="ECO:0000256" key="1">
    <source>
        <dbReference type="SAM" id="MobiDB-lite"/>
    </source>
</evidence>
<dbReference type="PROSITE" id="PS51257">
    <property type="entry name" value="PROKAR_LIPOPROTEIN"/>
    <property type="match status" value="1"/>
</dbReference>
<reference evidence="4" key="1">
    <citation type="submission" date="2016-10" db="EMBL/GenBank/DDBJ databases">
        <authorList>
            <person name="Varghese N."/>
            <person name="Submissions S."/>
        </authorList>
    </citation>
    <scope>NUCLEOTIDE SEQUENCE [LARGE SCALE GENOMIC DNA]</scope>
    <source>
        <strain evidence="4">M83</strain>
    </source>
</reference>
<dbReference type="Proteomes" id="UP000187651">
    <property type="component" value="Unassembled WGS sequence"/>
</dbReference>
<gene>
    <name evidence="3" type="ORF">SAMN05216544_1079</name>
</gene>
<feature type="region of interest" description="Disordered" evidence="1">
    <location>
        <begin position="24"/>
        <end position="50"/>
    </location>
</feature>
<keyword evidence="4" id="KW-1185">Reference proteome</keyword>
<accession>A0A1G9VUQ8</accession>
<dbReference type="EMBL" id="FNHZ01000002">
    <property type="protein sequence ID" value="SDM75706.1"/>
    <property type="molecule type" value="Genomic_DNA"/>
</dbReference>
<protein>
    <submittedName>
        <fullName evidence="3">Uncharacterized protein</fullName>
    </submittedName>
</protein>
<organism evidence="3 4">
    <name type="scientific">Lachnospira pectinoschiza</name>
    <dbReference type="NCBI Taxonomy" id="28052"/>
    <lineage>
        <taxon>Bacteria</taxon>
        <taxon>Bacillati</taxon>
        <taxon>Bacillota</taxon>
        <taxon>Clostridia</taxon>
        <taxon>Lachnospirales</taxon>
        <taxon>Lachnospiraceae</taxon>
        <taxon>Lachnospira</taxon>
    </lineage>
</organism>
<name>A0A1G9VUQ8_9FIRM</name>
<keyword evidence="2" id="KW-0732">Signal</keyword>
<feature type="signal peptide" evidence="2">
    <location>
        <begin position="1"/>
        <end position="21"/>
    </location>
</feature>
<feature type="chain" id="PRO_5010216201" evidence="2">
    <location>
        <begin position="22"/>
        <end position="259"/>
    </location>
</feature>
<evidence type="ECO:0000313" key="4">
    <source>
        <dbReference type="Proteomes" id="UP000187651"/>
    </source>
</evidence>
<dbReference type="OrthoDB" id="1851576at2"/>
<evidence type="ECO:0000313" key="3">
    <source>
        <dbReference type="EMBL" id="SDM75706.1"/>
    </source>
</evidence>
<feature type="compositionally biased region" description="Low complexity" evidence="1">
    <location>
        <begin position="29"/>
        <end position="45"/>
    </location>
</feature>
<sequence>MRKTLLISTLACLMLMTACSANETKTNEGETTTKTQTETVTETQTDSLEADNEERVEAYLDLVEKMSAKSCNVYGEPIDRLFDDDTMNLFAINDIDGDGKLELIVSWDDAAYVYTWGGVYEYDVDKDEFIDEGLSSMMLTFYDNGVAYLPWYHNQGYGYMNPYDAYKYDESTDSYKQVLSADSWDKDIEPTDYPDNVDVENAGTVYFVGLNGNSIDYENPISKSEYEKIYNQVFENSNPVELNFYYMSTDGVSSYKSEN</sequence>
<proteinExistence type="predicted"/>